<evidence type="ECO:0000256" key="3">
    <source>
        <dbReference type="ARBA" id="ARBA00023125"/>
    </source>
</evidence>
<feature type="modified residue" description="4-aspartylphosphate" evidence="6">
    <location>
        <position position="52"/>
    </location>
</feature>
<dbReference type="SMART" id="SM00448">
    <property type="entry name" value="REC"/>
    <property type="match status" value="1"/>
</dbReference>
<dbReference type="Gene3D" id="3.40.50.2300">
    <property type="match status" value="1"/>
</dbReference>
<dbReference type="Pfam" id="PF00072">
    <property type="entry name" value="Response_reg"/>
    <property type="match status" value="1"/>
</dbReference>
<keyword evidence="6" id="KW-0597">Phosphoprotein</keyword>
<comment type="function">
    <text evidence="5">May play the central regulatory role in sporulation. It may be an element of the effector pathway responsible for the activation of sporulation genes in response to nutritional stress. Spo0A may act in concert with spo0H (a sigma factor) to control the expression of some genes that are critical to the sporulation process.</text>
</comment>
<dbReference type="SMART" id="SM00862">
    <property type="entry name" value="Trans_reg_C"/>
    <property type="match status" value="1"/>
</dbReference>
<gene>
    <name evidence="10" type="ORF">OBO34_05760</name>
</gene>
<keyword evidence="3 7" id="KW-0238">DNA-binding</keyword>
<dbReference type="PANTHER" id="PTHR48111">
    <property type="entry name" value="REGULATOR OF RPOS"/>
    <property type="match status" value="1"/>
</dbReference>
<dbReference type="InterPro" id="IPR001789">
    <property type="entry name" value="Sig_transdc_resp-reg_receiver"/>
</dbReference>
<evidence type="ECO:0000256" key="4">
    <source>
        <dbReference type="ARBA" id="ARBA00023163"/>
    </source>
</evidence>
<dbReference type="EMBL" id="JAOSHN010000002">
    <property type="protein sequence ID" value="MCU7377857.1"/>
    <property type="molecule type" value="Genomic_DNA"/>
</dbReference>
<keyword evidence="11" id="KW-1185">Reference proteome</keyword>
<dbReference type="CDD" id="cd00383">
    <property type="entry name" value="trans_reg_C"/>
    <property type="match status" value="1"/>
</dbReference>
<dbReference type="InterPro" id="IPR039420">
    <property type="entry name" value="WalR-like"/>
</dbReference>
<proteinExistence type="predicted"/>
<dbReference type="SUPFAM" id="SSF46894">
    <property type="entry name" value="C-terminal effector domain of the bipartite response regulators"/>
    <property type="match status" value="1"/>
</dbReference>
<dbReference type="Gene3D" id="6.10.250.690">
    <property type="match status" value="1"/>
</dbReference>
<dbReference type="GO" id="GO:0000156">
    <property type="term" value="F:phosphorelay response regulator activity"/>
    <property type="evidence" value="ECO:0007669"/>
    <property type="project" value="TreeGrafter"/>
</dbReference>
<evidence type="ECO:0000256" key="5">
    <source>
        <dbReference type="ARBA" id="ARBA00024867"/>
    </source>
</evidence>
<dbReference type="GO" id="GO:0005829">
    <property type="term" value="C:cytosol"/>
    <property type="evidence" value="ECO:0007669"/>
    <property type="project" value="TreeGrafter"/>
</dbReference>
<dbReference type="GO" id="GO:0000976">
    <property type="term" value="F:transcription cis-regulatory region binding"/>
    <property type="evidence" value="ECO:0007669"/>
    <property type="project" value="TreeGrafter"/>
</dbReference>
<name>A0A9J6QL39_9FIRM</name>
<dbReference type="PROSITE" id="PS51755">
    <property type="entry name" value="OMPR_PHOB"/>
    <property type="match status" value="1"/>
</dbReference>
<keyword evidence="4" id="KW-0804">Transcription</keyword>
<dbReference type="InterPro" id="IPR016032">
    <property type="entry name" value="Sig_transdc_resp-reg_C-effctor"/>
</dbReference>
<evidence type="ECO:0000256" key="6">
    <source>
        <dbReference type="PROSITE-ProRule" id="PRU00169"/>
    </source>
</evidence>
<reference evidence="10" key="1">
    <citation type="submission" date="2022-09" db="EMBL/GenBank/DDBJ databases">
        <title>Culturomic study of gut microbiota in children with autism spectrum disorder.</title>
        <authorList>
            <person name="Efimov B.A."/>
            <person name="Chaplin A.V."/>
            <person name="Sokolova S.R."/>
            <person name="Pikina A.P."/>
            <person name="Korzhanova M."/>
            <person name="Belova V."/>
            <person name="Korostin D."/>
        </authorList>
    </citation>
    <scope>NUCLEOTIDE SEQUENCE</scope>
    <source>
        <strain evidence="10">ASD5510</strain>
    </source>
</reference>
<feature type="domain" description="OmpR/PhoB-type" evidence="9">
    <location>
        <begin position="125"/>
        <end position="223"/>
    </location>
</feature>
<evidence type="ECO:0000256" key="1">
    <source>
        <dbReference type="ARBA" id="ARBA00018672"/>
    </source>
</evidence>
<evidence type="ECO:0000256" key="7">
    <source>
        <dbReference type="PROSITE-ProRule" id="PRU01091"/>
    </source>
</evidence>
<dbReference type="PANTHER" id="PTHR48111:SF43">
    <property type="entry name" value="STAGE 0 SPORULATION PROTEIN A HOMOLOG"/>
    <property type="match status" value="1"/>
</dbReference>
<evidence type="ECO:0000259" key="8">
    <source>
        <dbReference type="PROSITE" id="PS50110"/>
    </source>
</evidence>
<dbReference type="SUPFAM" id="SSF52172">
    <property type="entry name" value="CheY-like"/>
    <property type="match status" value="1"/>
</dbReference>
<feature type="domain" description="Response regulatory" evidence="8">
    <location>
        <begin position="3"/>
        <end position="116"/>
    </location>
</feature>
<dbReference type="Pfam" id="PF00486">
    <property type="entry name" value="Trans_reg_C"/>
    <property type="match status" value="1"/>
</dbReference>
<feature type="DNA-binding region" description="OmpR/PhoB-type" evidence="7">
    <location>
        <begin position="125"/>
        <end position="223"/>
    </location>
</feature>
<evidence type="ECO:0000313" key="11">
    <source>
        <dbReference type="Proteomes" id="UP001065549"/>
    </source>
</evidence>
<organism evidence="10 11">
    <name type="scientific">Hominibacterium faecale</name>
    <dbReference type="NCBI Taxonomy" id="2839743"/>
    <lineage>
        <taxon>Bacteria</taxon>
        <taxon>Bacillati</taxon>
        <taxon>Bacillota</taxon>
        <taxon>Clostridia</taxon>
        <taxon>Peptostreptococcales</taxon>
        <taxon>Anaerovoracaceae</taxon>
        <taxon>Hominibacterium</taxon>
    </lineage>
</organism>
<accession>A0A9J6QL39</accession>
<dbReference type="InterPro" id="IPR001867">
    <property type="entry name" value="OmpR/PhoB-type_DNA-bd"/>
</dbReference>
<keyword evidence="2" id="KW-0805">Transcription regulation</keyword>
<dbReference type="Proteomes" id="UP001065549">
    <property type="component" value="Unassembled WGS sequence"/>
</dbReference>
<protein>
    <recommendedName>
        <fullName evidence="1">Stage 0 sporulation protein A homolog</fullName>
    </recommendedName>
</protein>
<evidence type="ECO:0000256" key="2">
    <source>
        <dbReference type="ARBA" id="ARBA00023015"/>
    </source>
</evidence>
<comment type="caution">
    <text evidence="10">The sequence shown here is derived from an EMBL/GenBank/DDBJ whole genome shotgun (WGS) entry which is preliminary data.</text>
</comment>
<dbReference type="RefSeq" id="WP_227755186.1">
    <property type="nucleotide sequence ID" value="NZ_JAOSHN010000002.1"/>
</dbReference>
<dbReference type="AlphaFoldDB" id="A0A9J6QL39"/>
<dbReference type="InterPro" id="IPR011006">
    <property type="entry name" value="CheY-like_superfamily"/>
</dbReference>
<evidence type="ECO:0000259" key="9">
    <source>
        <dbReference type="PROSITE" id="PS51755"/>
    </source>
</evidence>
<dbReference type="Gene3D" id="1.10.10.10">
    <property type="entry name" value="Winged helix-like DNA-binding domain superfamily/Winged helix DNA-binding domain"/>
    <property type="match status" value="1"/>
</dbReference>
<sequence length="227" mass="26102">MEKLFLVEDEPKIRQELAASLIKNGYSCILEDQFEHVAEDILAEAPDLVLLDINLPVHDGFYICREVRKVSRVPVIMVTSRDSDLDEVMSLNTGADDFISKPYNLHVLLARIAAVLKRSRGGNDQALLKYKGVCLELLKSKVSYQNQEMELTKNELEILKKLMNQKEQIVSRDELIRTLWEQAEFVEDGTLTVNINRLRRKLESIGLNGFLTTKRGQGYMIEWTNEF</sequence>
<dbReference type="PROSITE" id="PS50110">
    <property type="entry name" value="RESPONSE_REGULATORY"/>
    <property type="match status" value="1"/>
</dbReference>
<dbReference type="InterPro" id="IPR036388">
    <property type="entry name" value="WH-like_DNA-bd_sf"/>
</dbReference>
<dbReference type="GO" id="GO:0032993">
    <property type="term" value="C:protein-DNA complex"/>
    <property type="evidence" value="ECO:0007669"/>
    <property type="project" value="TreeGrafter"/>
</dbReference>
<dbReference type="GO" id="GO:0006355">
    <property type="term" value="P:regulation of DNA-templated transcription"/>
    <property type="evidence" value="ECO:0007669"/>
    <property type="project" value="InterPro"/>
</dbReference>
<evidence type="ECO:0000313" key="10">
    <source>
        <dbReference type="EMBL" id="MCU7377857.1"/>
    </source>
</evidence>